<keyword evidence="4" id="KW-1185">Reference proteome</keyword>
<dbReference type="PANTHER" id="PTHR22754:SF32">
    <property type="entry name" value="DISCO-INTERACTING PROTEIN 2"/>
    <property type="match status" value="1"/>
</dbReference>
<dbReference type="InterPro" id="IPR045851">
    <property type="entry name" value="AMP-bd_C_sf"/>
</dbReference>
<dbReference type="Gene3D" id="3.30.300.30">
    <property type="match status" value="1"/>
</dbReference>
<evidence type="ECO:0000259" key="2">
    <source>
        <dbReference type="Pfam" id="PF00501"/>
    </source>
</evidence>
<gene>
    <name evidence="3" type="ORF">CS022_20115</name>
</gene>
<dbReference type="PANTHER" id="PTHR22754">
    <property type="entry name" value="DISCO-INTERACTING PROTEIN 2 DIP2 -RELATED"/>
    <property type="match status" value="1"/>
</dbReference>
<dbReference type="GO" id="GO:0070566">
    <property type="term" value="F:adenylyltransferase activity"/>
    <property type="evidence" value="ECO:0007669"/>
    <property type="project" value="TreeGrafter"/>
</dbReference>
<dbReference type="EMBL" id="PEIB01000033">
    <property type="protein sequence ID" value="RXJ71752.1"/>
    <property type="molecule type" value="Genomic_DNA"/>
</dbReference>
<reference evidence="3 4" key="1">
    <citation type="submission" date="2017-10" db="EMBL/GenBank/DDBJ databases">
        <title>Nyctiphanis sp. nov., isolated from the stomach of the euphausiid Nyctiphanes simplex (Hansen, 1911) in the Gulf of California.</title>
        <authorList>
            <person name="Gomez-Gil B."/>
            <person name="Aguilar-Mendez M."/>
            <person name="Lopez-Cortes A."/>
            <person name="Gomez-Gutierrez J."/>
            <person name="Roque A."/>
            <person name="Lang E."/>
            <person name="Gonzalez-Castillo A."/>
        </authorList>
    </citation>
    <scope>NUCLEOTIDE SEQUENCE [LARGE SCALE GENOMIC DNA]</scope>
    <source>
        <strain evidence="3 4">CAIM 600</strain>
    </source>
</reference>
<accession>A0A4Q0YLR8</accession>
<dbReference type="InterPro" id="IPR042099">
    <property type="entry name" value="ANL_N_sf"/>
</dbReference>
<name>A0A4Q0YLR8_9GAMM</name>
<evidence type="ECO:0000256" key="1">
    <source>
        <dbReference type="ARBA" id="ARBA00006432"/>
    </source>
</evidence>
<dbReference type="Proteomes" id="UP000290287">
    <property type="component" value="Unassembled WGS sequence"/>
</dbReference>
<protein>
    <recommendedName>
        <fullName evidence="2">AMP-dependent synthetase/ligase domain-containing protein</fullName>
    </recommendedName>
</protein>
<dbReference type="Gene3D" id="3.40.50.12780">
    <property type="entry name" value="N-terminal domain of ligase-like"/>
    <property type="match status" value="1"/>
</dbReference>
<dbReference type="OrthoDB" id="9757559at2"/>
<dbReference type="GO" id="GO:0006633">
    <property type="term" value="P:fatty acid biosynthetic process"/>
    <property type="evidence" value="ECO:0007669"/>
    <property type="project" value="TreeGrafter"/>
</dbReference>
<dbReference type="SUPFAM" id="SSF56801">
    <property type="entry name" value="Acetyl-CoA synthetase-like"/>
    <property type="match status" value="1"/>
</dbReference>
<sequence length="333" mass="36922">MGGTCVLMDPMSFVLKPLRWLSLISQYQATTSGGPNFAYKLCTEALLSHDDLELDLSSWSLAFVGSETVRKDTLVAFSEAAARYRFNKNALYPCYGLAEASLFVSGGFYSNDTTPHEHPEKFKTPEQVSCGKPANGIELIIVDPLTRQLCPPREVGEVWLSGSSISEGYFNKPKLNEQVFSAQLEDLQSESKFLRTGDYGYLSEGELYVVGRLKDMMIINGKNVYPEDIESCIDICPHQRTGLQGTSAFSCDIESDEKLIVVQEVGKNTQTTSIEKIKSDIKECIVGSFGVCPHEILIIKGRGLPRTSSGKIQRSKAKTMYLNGHFHSRQTVE</sequence>
<dbReference type="Pfam" id="PF00501">
    <property type="entry name" value="AMP-binding"/>
    <property type="match status" value="1"/>
</dbReference>
<dbReference type="AlphaFoldDB" id="A0A4Q0YLR8"/>
<proteinExistence type="inferred from homology"/>
<dbReference type="InterPro" id="IPR000873">
    <property type="entry name" value="AMP-dep_synth/lig_dom"/>
</dbReference>
<dbReference type="GO" id="GO:0005886">
    <property type="term" value="C:plasma membrane"/>
    <property type="evidence" value="ECO:0007669"/>
    <property type="project" value="TreeGrafter"/>
</dbReference>
<feature type="domain" description="AMP-dependent synthetase/ligase" evidence="2">
    <location>
        <begin position="2"/>
        <end position="170"/>
    </location>
</feature>
<organism evidence="3 4">
    <name type="scientific">Veronia nyctiphanis</name>
    <dbReference type="NCBI Taxonomy" id="1278244"/>
    <lineage>
        <taxon>Bacteria</taxon>
        <taxon>Pseudomonadati</taxon>
        <taxon>Pseudomonadota</taxon>
        <taxon>Gammaproteobacteria</taxon>
        <taxon>Vibrionales</taxon>
        <taxon>Vibrionaceae</taxon>
        <taxon>Veronia</taxon>
    </lineage>
</organism>
<evidence type="ECO:0000313" key="3">
    <source>
        <dbReference type="EMBL" id="RXJ71752.1"/>
    </source>
</evidence>
<evidence type="ECO:0000313" key="4">
    <source>
        <dbReference type="Proteomes" id="UP000290287"/>
    </source>
</evidence>
<comment type="similarity">
    <text evidence="1">Belongs to the ATP-dependent AMP-binding enzyme family.</text>
</comment>
<comment type="caution">
    <text evidence="3">The sequence shown here is derived from an EMBL/GenBank/DDBJ whole genome shotgun (WGS) entry which is preliminary data.</text>
</comment>